<feature type="transmembrane region" description="Helical" evidence="1">
    <location>
        <begin position="129"/>
        <end position="152"/>
    </location>
</feature>
<evidence type="ECO:0000313" key="2">
    <source>
        <dbReference type="EMBL" id="MDR7122989.1"/>
    </source>
</evidence>
<evidence type="ECO:0008006" key="4">
    <source>
        <dbReference type="Google" id="ProtNLM"/>
    </source>
</evidence>
<reference evidence="2 3" key="1">
    <citation type="submission" date="2023-07" db="EMBL/GenBank/DDBJ databases">
        <title>Sorghum-associated microbial communities from plants grown in Nebraska, USA.</title>
        <authorList>
            <person name="Schachtman D."/>
        </authorList>
    </citation>
    <scope>NUCLEOTIDE SEQUENCE [LARGE SCALE GENOMIC DNA]</scope>
    <source>
        <strain evidence="2 3">4138</strain>
    </source>
</reference>
<sequence length="166" mass="18836">MIGRLLDKLVFGAALIFALQMPLLVDHYHQYLSGLYSATKWQVDGYEATAKAHQFADVNSMIDNHLKNAEPSVRTDAEQKLQTVELLQELTSGMEIFAHGNLLEKMVFMLHPDRVHVVKEVLQNFKVGIPLNASGLLFAVVLALLLNMLIMLPFRLMRSDRRADQY</sequence>
<gene>
    <name evidence="2" type="ORF">J2W69_003972</name>
</gene>
<dbReference type="Pfam" id="PF11157">
    <property type="entry name" value="DUF2937"/>
    <property type="match status" value="1"/>
</dbReference>
<dbReference type="RefSeq" id="WP_310281716.1">
    <property type="nucleotide sequence ID" value="NZ_JAVDWR010000026.1"/>
</dbReference>
<keyword evidence="1" id="KW-0812">Transmembrane</keyword>
<name>A0ABU1W4T6_9GAMM</name>
<keyword evidence="1" id="KW-1133">Transmembrane helix</keyword>
<keyword evidence="1" id="KW-0472">Membrane</keyword>
<evidence type="ECO:0000313" key="3">
    <source>
        <dbReference type="Proteomes" id="UP001257909"/>
    </source>
</evidence>
<protein>
    <recommendedName>
        <fullName evidence="4">DUF2937 family protein</fullName>
    </recommendedName>
</protein>
<evidence type="ECO:0000256" key="1">
    <source>
        <dbReference type="SAM" id="Phobius"/>
    </source>
</evidence>
<keyword evidence="3" id="KW-1185">Reference proteome</keyword>
<accession>A0ABU1W4T6</accession>
<comment type="caution">
    <text evidence="2">The sequence shown here is derived from an EMBL/GenBank/DDBJ whole genome shotgun (WGS) entry which is preliminary data.</text>
</comment>
<dbReference type="Proteomes" id="UP001257909">
    <property type="component" value="Unassembled WGS sequence"/>
</dbReference>
<dbReference type="InterPro" id="IPR022584">
    <property type="entry name" value="DUF2937"/>
</dbReference>
<proteinExistence type="predicted"/>
<organism evidence="2 3">
    <name type="scientific">Rheinheimera soli</name>
    <dbReference type="NCBI Taxonomy" id="443616"/>
    <lineage>
        <taxon>Bacteria</taxon>
        <taxon>Pseudomonadati</taxon>
        <taxon>Pseudomonadota</taxon>
        <taxon>Gammaproteobacteria</taxon>
        <taxon>Chromatiales</taxon>
        <taxon>Chromatiaceae</taxon>
        <taxon>Rheinheimera</taxon>
    </lineage>
</organism>
<dbReference type="EMBL" id="JAVDWR010000026">
    <property type="protein sequence ID" value="MDR7122989.1"/>
    <property type="molecule type" value="Genomic_DNA"/>
</dbReference>